<reference evidence="4" key="1">
    <citation type="submission" date="2012-12" db="EMBL/GenBank/DDBJ databases">
        <authorList>
            <person name="Hellsten U."/>
            <person name="Grimwood J."/>
            <person name="Chapman J.A."/>
            <person name="Shapiro H."/>
            <person name="Aerts A."/>
            <person name="Otillar R.P."/>
            <person name="Terry A.Y."/>
            <person name="Boore J.L."/>
            <person name="Simakov O."/>
            <person name="Marletaz F."/>
            <person name="Cho S.-J."/>
            <person name="Edsinger-Gonzales E."/>
            <person name="Havlak P."/>
            <person name="Kuo D.-H."/>
            <person name="Larsson T."/>
            <person name="Lv J."/>
            <person name="Arendt D."/>
            <person name="Savage R."/>
            <person name="Osoegawa K."/>
            <person name="de Jong P."/>
            <person name="Lindberg D.R."/>
            <person name="Seaver E.C."/>
            <person name="Weisblat D.A."/>
            <person name="Putnam N.H."/>
            <person name="Grigoriev I.V."/>
            <person name="Rokhsar D.S."/>
        </authorList>
    </citation>
    <scope>NUCLEOTIDE SEQUENCE</scope>
</reference>
<name>T1FIQ8_HELRO</name>
<dbReference type="AlphaFoldDB" id="T1FIQ8"/>
<dbReference type="InParanoid" id="T1FIQ8"/>
<dbReference type="RefSeq" id="XP_009031766.1">
    <property type="nucleotide sequence ID" value="XM_009033518.1"/>
</dbReference>
<evidence type="ECO:0000256" key="1">
    <source>
        <dbReference type="SAM" id="MobiDB-lite"/>
    </source>
</evidence>
<sequence>MIARENYPTAKTVEDWECPSTITTTSFPESADYSNPHLKHHHQTQQMNHHNSEAEARNQRHKYISAVNFLLRATNKKKRNEAVKRRAAYMLFSMVWMLTSSRENKQTLKRMKMFAGKIEGQYRYCKYKI</sequence>
<evidence type="ECO:0000313" key="2">
    <source>
        <dbReference type="EMBL" id="ESN90096.1"/>
    </source>
</evidence>
<dbReference type="KEGG" id="hro:HELRODRAFT_182790"/>
<dbReference type="EMBL" id="KB097773">
    <property type="protein sequence ID" value="ESN90096.1"/>
    <property type="molecule type" value="Genomic_DNA"/>
</dbReference>
<proteinExistence type="predicted"/>
<protein>
    <submittedName>
        <fullName evidence="2 3">Uncharacterized protein</fullName>
    </submittedName>
</protein>
<dbReference type="CTD" id="20208707"/>
<gene>
    <name evidence="3" type="primary">20208707</name>
    <name evidence="2" type="ORF">HELRODRAFT_182790</name>
</gene>
<reference evidence="2 4" key="2">
    <citation type="journal article" date="2013" name="Nature">
        <title>Insights into bilaterian evolution from three spiralian genomes.</title>
        <authorList>
            <person name="Simakov O."/>
            <person name="Marletaz F."/>
            <person name="Cho S.J."/>
            <person name="Edsinger-Gonzales E."/>
            <person name="Havlak P."/>
            <person name="Hellsten U."/>
            <person name="Kuo D.H."/>
            <person name="Larsson T."/>
            <person name="Lv J."/>
            <person name="Arendt D."/>
            <person name="Savage R."/>
            <person name="Osoegawa K."/>
            <person name="de Jong P."/>
            <person name="Grimwood J."/>
            <person name="Chapman J.A."/>
            <person name="Shapiro H."/>
            <person name="Aerts A."/>
            <person name="Otillar R.P."/>
            <person name="Terry A.Y."/>
            <person name="Boore J.L."/>
            <person name="Grigoriev I.V."/>
            <person name="Lindberg D.R."/>
            <person name="Seaver E.C."/>
            <person name="Weisblat D.A."/>
            <person name="Putnam N.H."/>
            <person name="Rokhsar D.S."/>
        </authorList>
    </citation>
    <scope>NUCLEOTIDE SEQUENCE</scope>
</reference>
<evidence type="ECO:0000313" key="4">
    <source>
        <dbReference type="Proteomes" id="UP000015101"/>
    </source>
</evidence>
<dbReference type="Proteomes" id="UP000015101">
    <property type="component" value="Unassembled WGS sequence"/>
</dbReference>
<keyword evidence="4" id="KW-1185">Reference proteome</keyword>
<feature type="region of interest" description="Disordered" evidence="1">
    <location>
        <begin position="29"/>
        <end position="57"/>
    </location>
</feature>
<dbReference type="EnsemblMetazoa" id="HelroT182790">
    <property type="protein sequence ID" value="HelroP182790"/>
    <property type="gene ID" value="HelroG182790"/>
</dbReference>
<dbReference type="GeneID" id="20208707"/>
<evidence type="ECO:0000313" key="3">
    <source>
        <dbReference type="EnsemblMetazoa" id="HelroP182790"/>
    </source>
</evidence>
<dbReference type="HOGENOM" id="CLU_1951133_0_0_1"/>
<accession>T1FIQ8</accession>
<reference evidence="3" key="3">
    <citation type="submission" date="2015-06" db="UniProtKB">
        <authorList>
            <consortium name="EnsemblMetazoa"/>
        </authorList>
    </citation>
    <scope>IDENTIFICATION</scope>
</reference>
<dbReference type="EMBL" id="AMQM01008415">
    <property type="status" value="NOT_ANNOTATED_CDS"/>
    <property type="molecule type" value="Genomic_DNA"/>
</dbReference>
<organism evidence="3 4">
    <name type="scientific">Helobdella robusta</name>
    <name type="common">Californian leech</name>
    <dbReference type="NCBI Taxonomy" id="6412"/>
    <lineage>
        <taxon>Eukaryota</taxon>
        <taxon>Metazoa</taxon>
        <taxon>Spiralia</taxon>
        <taxon>Lophotrochozoa</taxon>
        <taxon>Annelida</taxon>
        <taxon>Clitellata</taxon>
        <taxon>Hirudinea</taxon>
        <taxon>Rhynchobdellida</taxon>
        <taxon>Glossiphoniidae</taxon>
        <taxon>Helobdella</taxon>
    </lineage>
</organism>